<keyword evidence="3" id="KW-1185">Reference proteome</keyword>
<reference evidence="2 3" key="1">
    <citation type="submission" date="2018-02" db="EMBL/GenBank/DDBJ databases">
        <title>Draft genome of wild Prunus yedoensis var. nudiflora.</title>
        <authorList>
            <person name="Baek S."/>
            <person name="Kim J.-H."/>
            <person name="Choi K."/>
            <person name="Kim G.-B."/>
            <person name="Cho A."/>
            <person name="Jang H."/>
            <person name="Shin C.-H."/>
            <person name="Yu H.-J."/>
            <person name="Mun J.-H."/>
        </authorList>
    </citation>
    <scope>NUCLEOTIDE SEQUENCE [LARGE SCALE GENOMIC DNA]</scope>
    <source>
        <strain evidence="3">cv. Jeju island</strain>
        <tissue evidence="2">Leaf</tissue>
    </source>
</reference>
<dbReference type="EMBL" id="PJQY01002468">
    <property type="protein sequence ID" value="PQP93327.1"/>
    <property type="molecule type" value="Genomic_DNA"/>
</dbReference>
<accession>A0A314XQL3</accession>
<dbReference type="Gene3D" id="2.60.120.330">
    <property type="entry name" value="B-lactam Antibiotic, Isopenicillin N Synthase, Chain"/>
    <property type="match status" value="1"/>
</dbReference>
<dbReference type="SUPFAM" id="SSF51197">
    <property type="entry name" value="Clavaminate synthase-like"/>
    <property type="match status" value="1"/>
</dbReference>
<protein>
    <submittedName>
        <fullName evidence="2">Gibberellin 20 oxidase 1-like</fullName>
    </submittedName>
</protein>
<dbReference type="Pfam" id="PF03171">
    <property type="entry name" value="2OG-FeII_Oxy"/>
    <property type="match status" value="1"/>
</dbReference>
<dbReference type="InterPro" id="IPR044861">
    <property type="entry name" value="IPNS-like_FE2OG_OXY"/>
</dbReference>
<organism evidence="2 3">
    <name type="scientific">Prunus yedoensis var. nudiflora</name>
    <dbReference type="NCBI Taxonomy" id="2094558"/>
    <lineage>
        <taxon>Eukaryota</taxon>
        <taxon>Viridiplantae</taxon>
        <taxon>Streptophyta</taxon>
        <taxon>Embryophyta</taxon>
        <taxon>Tracheophyta</taxon>
        <taxon>Spermatophyta</taxon>
        <taxon>Magnoliopsida</taxon>
        <taxon>eudicotyledons</taxon>
        <taxon>Gunneridae</taxon>
        <taxon>Pentapetalae</taxon>
        <taxon>rosids</taxon>
        <taxon>fabids</taxon>
        <taxon>Rosales</taxon>
        <taxon>Rosaceae</taxon>
        <taxon>Amygdaloideae</taxon>
        <taxon>Amygdaleae</taxon>
        <taxon>Prunus</taxon>
    </lineage>
</organism>
<dbReference type="InterPro" id="IPR050231">
    <property type="entry name" value="Iron_ascorbate_oxido_reductase"/>
</dbReference>
<dbReference type="OrthoDB" id="288590at2759"/>
<evidence type="ECO:0000313" key="2">
    <source>
        <dbReference type="EMBL" id="PQP93327.1"/>
    </source>
</evidence>
<proteinExistence type="predicted"/>
<comment type="caution">
    <text evidence="2">The sequence shown here is derived from an EMBL/GenBank/DDBJ whole genome shotgun (WGS) entry which is preliminary data.</text>
</comment>
<sequence length="109" mass="12522">MSDNKWIGIRPVQNSFIINIGDTLEAWTNGRLRSVVHRAVVNKEKNRLSAAYFMSPSNSALIECPPELMDPKTNPKKYQPFTWGDFKKELLVQKRVVGKTALERYLISK</sequence>
<name>A0A314XQL3_PRUYE</name>
<dbReference type="PANTHER" id="PTHR47990">
    <property type="entry name" value="2-OXOGLUTARATE (2OG) AND FE(II)-DEPENDENT OXYGENASE SUPERFAMILY PROTEIN-RELATED"/>
    <property type="match status" value="1"/>
</dbReference>
<feature type="domain" description="Isopenicillin N synthase-like Fe(2+) 2OG dioxygenase" evidence="1">
    <location>
        <begin position="3"/>
        <end position="56"/>
    </location>
</feature>
<evidence type="ECO:0000313" key="3">
    <source>
        <dbReference type="Proteomes" id="UP000250321"/>
    </source>
</evidence>
<dbReference type="InterPro" id="IPR027443">
    <property type="entry name" value="IPNS-like_sf"/>
</dbReference>
<evidence type="ECO:0000259" key="1">
    <source>
        <dbReference type="Pfam" id="PF03171"/>
    </source>
</evidence>
<dbReference type="STRING" id="2094558.A0A314XQL3"/>
<gene>
    <name evidence="2" type="ORF">Pyn_04029</name>
</gene>
<dbReference type="AlphaFoldDB" id="A0A314XQL3"/>
<dbReference type="Proteomes" id="UP000250321">
    <property type="component" value="Unassembled WGS sequence"/>
</dbReference>